<dbReference type="EMBL" id="MU858180">
    <property type="protein sequence ID" value="KAK4210237.1"/>
    <property type="molecule type" value="Genomic_DNA"/>
</dbReference>
<dbReference type="GO" id="GO:0035091">
    <property type="term" value="F:phosphatidylinositol binding"/>
    <property type="evidence" value="ECO:0007669"/>
    <property type="project" value="TreeGrafter"/>
</dbReference>
<accession>A0AAN6Y6D1</accession>
<sequence>MDPAAVEPSEPGEPVNPAKHHDDQATTSQDPLAQSDNMMLNNTPTSPVDSRNHPETTEPATSSTKESKITRLQKISTELLDISSEVATDIGVSGVLFSFDPLEKQCDKAARILKAFCGGNNGVFKEEKKKNKNKTKSAQQDASKIIKKAQGLLVFSTFRAGIKCLSGSSGSGVLLARLPGGAGSDNSRKWSPPVAIQVSSLARGNTLGFASCDCVVVINTQEASQHVVSKLGTAGRHTLGGETKKRTTVSLEGEQGPVIVPFWEVIHLPDFPVPPFFRKKKEEESEKFEEDITIYSSLRGIFVGIFTRSRRMKGSVITPRKKANEAFYGVDHLEVEDILLGKVPSRGPEGLWPGACEGLYMALKKAEACRECGEGTCTHAETGQSDLPPSPAGVTPTTACSAPYATPVFAAVD</sequence>
<dbReference type="PANTHER" id="PTHR15629:SF8">
    <property type="entry name" value="DUF500 DOMAIN PROTEIN (AFU_ORTHOLOGUE AFUA_5G07310)"/>
    <property type="match status" value="1"/>
</dbReference>
<comment type="caution">
    <text evidence="3">The sequence shown here is derived from an EMBL/GenBank/DDBJ whole genome shotgun (WGS) entry which is preliminary data.</text>
</comment>
<gene>
    <name evidence="3" type="ORF">QBC37DRAFT_377227</name>
</gene>
<evidence type="ECO:0000256" key="1">
    <source>
        <dbReference type="SAM" id="MobiDB-lite"/>
    </source>
</evidence>
<feature type="region of interest" description="Disordered" evidence="1">
    <location>
        <begin position="1"/>
        <end position="69"/>
    </location>
</feature>
<dbReference type="InterPro" id="IPR051702">
    <property type="entry name" value="SH3_domain_YSC84-like"/>
</dbReference>
<protein>
    <recommendedName>
        <fullName evidence="2">Ysc84 actin-binding domain-containing protein</fullName>
    </recommendedName>
</protein>
<feature type="domain" description="Ysc84 actin-binding" evidence="2">
    <location>
        <begin position="204"/>
        <end position="366"/>
    </location>
</feature>
<feature type="compositionally biased region" description="Polar residues" evidence="1">
    <location>
        <begin position="25"/>
        <end position="49"/>
    </location>
</feature>
<reference evidence="3" key="2">
    <citation type="submission" date="2023-05" db="EMBL/GenBank/DDBJ databases">
        <authorList>
            <consortium name="Lawrence Berkeley National Laboratory"/>
            <person name="Steindorff A."/>
            <person name="Hensen N."/>
            <person name="Bonometti L."/>
            <person name="Westerberg I."/>
            <person name="Brannstrom I.O."/>
            <person name="Guillou S."/>
            <person name="Cros-Aarteil S."/>
            <person name="Calhoun S."/>
            <person name="Haridas S."/>
            <person name="Kuo A."/>
            <person name="Mondo S."/>
            <person name="Pangilinan J."/>
            <person name="Riley R."/>
            <person name="Labutti K."/>
            <person name="Andreopoulos B."/>
            <person name="Lipzen A."/>
            <person name="Chen C."/>
            <person name="Yanf M."/>
            <person name="Daum C."/>
            <person name="Ng V."/>
            <person name="Clum A."/>
            <person name="Ohm R."/>
            <person name="Martin F."/>
            <person name="Silar P."/>
            <person name="Natvig D."/>
            <person name="Lalanne C."/>
            <person name="Gautier V."/>
            <person name="Ament-Velasquez S.L."/>
            <person name="Kruys A."/>
            <person name="Hutchinson M.I."/>
            <person name="Powell A.J."/>
            <person name="Barry K."/>
            <person name="Miller A.N."/>
            <person name="Grigoriev I.V."/>
            <person name="Debuchy R."/>
            <person name="Gladieux P."/>
            <person name="Thoren M.H."/>
            <person name="Johannesson H."/>
        </authorList>
    </citation>
    <scope>NUCLEOTIDE SEQUENCE</scope>
    <source>
        <strain evidence="3">PSN293</strain>
    </source>
</reference>
<dbReference type="AlphaFoldDB" id="A0AAN6Y6D1"/>
<evidence type="ECO:0000313" key="4">
    <source>
        <dbReference type="Proteomes" id="UP001301769"/>
    </source>
</evidence>
<dbReference type="PANTHER" id="PTHR15629">
    <property type="entry name" value="SH3YL1 PROTEIN"/>
    <property type="match status" value="1"/>
</dbReference>
<dbReference type="CDD" id="cd11524">
    <property type="entry name" value="SYLF"/>
    <property type="match status" value="1"/>
</dbReference>
<reference evidence="3" key="1">
    <citation type="journal article" date="2023" name="Mol. Phylogenet. Evol.">
        <title>Genome-scale phylogeny and comparative genomics of the fungal order Sordariales.</title>
        <authorList>
            <person name="Hensen N."/>
            <person name="Bonometti L."/>
            <person name="Westerberg I."/>
            <person name="Brannstrom I.O."/>
            <person name="Guillou S."/>
            <person name="Cros-Aarteil S."/>
            <person name="Calhoun S."/>
            <person name="Haridas S."/>
            <person name="Kuo A."/>
            <person name="Mondo S."/>
            <person name="Pangilinan J."/>
            <person name="Riley R."/>
            <person name="LaButti K."/>
            <person name="Andreopoulos B."/>
            <person name="Lipzen A."/>
            <person name="Chen C."/>
            <person name="Yan M."/>
            <person name="Daum C."/>
            <person name="Ng V."/>
            <person name="Clum A."/>
            <person name="Steindorff A."/>
            <person name="Ohm R.A."/>
            <person name="Martin F."/>
            <person name="Silar P."/>
            <person name="Natvig D.O."/>
            <person name="Lalanne C."/>
            <person name="Gautier V."/>
            <person name="Ament-Velasquez S.L."/>
            <person name="Kruys A."/>
            <person name="Hutchinson M.I."/>
            <person name="Powell A.J."/>
            <person name="Barry K."/>
            <person name="Miller A.N."/>
            <person name="Grigoriev I.V."/>
            <person name="Debuchy R."/>
            <person name="Gladieux P."/>
            <person name="Hiltunen Thoren M."/>
            <person name="Johannesson H."/>
        </authorList>
    </citation>
    <scope>NUCLEOTIDE SEQUENCE</scope>
    <source>
        <strain evidence="3">PSN293</strain>
    </source>
</reference>
<dbReference type="InterPro" id="IPR007461">
    <property type="entry name" value="Ysc84_actin-binding"/>
</dbReference>
<name>A0AAN6Y6D1_9PEZI</name>
<evidence type="ECO:0000313" key="3">
    <source>
        <dbReference type="EMBL" id="KAK4210237.1"/>
    </source>
</evidence>
<proteinExistence type="predicted"/>
<dbReference type="Proteomes" id="UP001301769">
    <property type="component" value="Unassembled WGS sequence"/>
</dbReference>
<organism evidence="3 4">
    <name type="scientific">Rhypophila decipiens</name>
    <dbReference type="NCBI Taxonomy" id="261697"/>
    <lineage>
        <taxon>Eukaryota</taxon>
        <taxon>Fungi</taxon>
        <taxon>Dikarya</taxon>
        <taxon>Ascomycota</taxon>
        <taxon>Pezizomycotina</taxon>
        <taxon>Sordariomycetes</taxon>
        <taxon>Sordariomycetidae</taxon>
        <taxon>Sordariales</taxon>
        <taxon>Naviculisporaceae</taxon>
        <taxon>Rhypophila</taxon>
    </lineage>
</organism>
<evidence type="ECO:0000259" key="2">
    <source>
        <dbReference type="Pfam" id="PF04366"/>
    </source>
</evidence>
<dbReference type="Pfam" id="PF04366">
    <property type="entry name" value="Ysc84"/>
    <property type="match status" value="1"/>
</dbReference>
<keyword evidence="4" id="KW-1185">Reference proteome</keyword>